<reference evidence="11" key="1">
    <citation type="journal article" date="2019" name="Int. J. Syst. Evol. Microbiol.">
        <title>The Global Catalogue of Microorganisms (GCM) 10K type strain sequencing project: providing services to taxonomists for standard genome sequencing and annotation.</title>
        <authorList>
            <consortium name="The Broad Institute Genomics Platform"/>
            <consortium name="The Broad Institute Genome Sequencing Center for Infectious Disease"/>
            <person name="Wu L."/>
            <person name="Ma J."/>
        </authorList>
    </citation>
    <scope>NUCLEOTIDE SEQUENCE [LARGE SCALE GENOMIC DNA]</scope>
    <source>
        <strain evidence="11">KCTC 42182</strain>
    </source>
</reference>
<sequence length="393" mass="40505">MLPAIFLTVVVDLIGFGLILPLLPFYAGSFGASPFVIALLAAVFSIAQFLAAPLLGALSDRFGRKPVFLLCTALTAGGYLTLAFAQTLTVIFIARTIAGIGAGKIGIAQAIIADATPPEKRARGMGLVGAAFGIGMILGPVLGGLLVGPDPLHPNYHLPAFAAAGASLTALLLAVLTIRETLTVPLAARAGLRIRHPLAALPQVSRAALAFILINGVINFVFAQVETLFPLFTAARLGWHAYEVGIAFTFIGVVVLTMQGVLIGPLTRRFGESRLLAAGILALALGTVMTEWVFAEPVMGLSILLTAGGFGMINPSIASLISRSAGEGHVGLTMGVSQSMSALGRVVGPVWGGLLFEQAGITSPYLVGGAILLLTLIAGWRHIRLPQPAGAAP</sequence>
<comment type="subcellular location">
    <subcellularLocation>
        <location evidence="2">Membrane</location>
        <topology evidence="2">Multi-pass membrane protein</topology>
    </subcellularLocation>
</comment>
<accession>A0ABV7VIX6</accession>
<proteinExistence type="inferred from homology"/>
<feature type="transmembrane region" description="Helical" evidence="8">
    <location>
        <begin position="242"/>
        <end position="263"/>
    </location>
</feature>
<organism evidence="10 11">
    <name type="scientific">Ferrovibrio xuzhouensis</name>
    <dbReference type="NCBI Taxonomy" id="1576914"/>
    <lineage>
        <taxon>Bacteria</taxon>
        <taxon>Pseudomonadati</taxon>
        <taxon>Pseudomonadota</taxon>
        <taxon>Alphaproteobacteria</taxon>
        <taxon>Rhodospirillales</taxon>
        <taxon>Rhodospirillaceae</taxon>
        <taxon>Ferrovibrio</taxon>
    </lineage>
</organism>
<dbReference type="PROSITE" id="PS00216">
    <property type="entry name" value="SUGAR_TRANSPORT_1"/>
    <property type="match status" value="1"/>
</dbReference>
<feature type="transmembrane region" description="Helical" evidence="8">
    <location>
        <begin position="32"/>
        <end position="55"/>
    </location>
</feature>
<comment type="caution">
    <text evidence="10">The sequence shown here is derived from an EMBL/GenBank/DDBJ whole genome shotgun (WGS) entry which is preliminary data.</text>
</comment>
<feature type="transmembrane region" description="Helical" evidence="8">
    <location>
        <begin position="158"/>
        <end position="178"/>
    </location>
</feature>
<feature type="transmembrane region" description="Helical" evidence="8">
    <location>
        <begin position="5"/>
        <end position="26"/>
    </location>
</feature>
<evidence type="ECO:0000313" key="10">
    <source>
        <dbReference type="EMBL" id="MFC3676867.1"/>
    </source>
</evidence>
<comment type="function">
    <text evidence="1">Resistance to tetracycline by an active tetracycline efflux. This is an energy-dependent process that decreases the accumulation of the antibiotic in whole cells. This protein functions as a metal-tetracycline/H(+) antiporter.</text>
</comment>
<evidence type="ECO:0000256" key="5">
    <source>
        <dbReference type="ARBA" id="ARBA00022692"/>
    </source>
</evidence>
<protein>
    <submittedName>
        <fullName evidence="10">MFS transporter</fullName>
    </submittedName>
</protein>
<evidence type="ECO:0000259" key="9">
    <source>
        <dbReference type="PROSITE" id="PS50850"/>
    </source>
</evidence>
<evidence type="ECO:0000313" key="11">
    <source>
        <dbReference type="Proteomes" id="UP001595711"/>
    </source>
</evidence>
<comment type="similarity">
    <text evidence="3">Belongs to the major facilitator superfamily. TCR/Tet family.</text>
</comment>
<dbReference type="InterPro" id="IPR036259">
    <property type="entry name" value="MFS_trans_sf"/>
</dbReference>
<dbReference type="PANTHER" id="PTHR23504:SF15">
    <property type="entry name" value="MAJOR FACILITATOR SUPERFAMILY (MFS) PROFILE DOMAIN-CONTAINING PROTEIN"/>
    <property type="match status" value="1"/>
</dbReference>
<evidence type="ECO:0000256" key="4">
    <source>
        <dbReference type="ARBA" id="ARBA00022448"/>
    </source>
</evidence>
<name>A0ABV7VIX6_9PROT</name>
<keyword evidence="11" id="KW-1185">Reference proteome</keyword>
<dbReference type="InterPro" id="IPR001958">
    <property type="entry name" value="Tet-R_TetA/multi-R_MdtG-like"/>
</dbReference>
<dbReference type="InterPro" id="IPR011701">
    <property type="entry name" value="MFS"/>
</dbReference>
<keyword evidence="7 8" id="KW-0472">Membrane</keyword>
<dbReference type="InterPro" id="IPR005829">
    <property type="entry name" value="Sugar_transporter_CS"/>
</dbReference>
<evidence type="ECO:0000256" key="1">
    <source>
        <dbReference type="ARBA" id="ARBA00003279"/>
    </source>
</evidence>
<dbReference type="EMBL" id="JBHRYJ010000003">
    <property type="protein sequence ID" value="MFC3676867.1"/>
    <property type="molecule type" value="Genomic_DNA"/>
</dbReference>
<keyword evidence="4" id="KW-0813">Transport</keyword>
<gene>
    <name evidence="10" type="ORF">ACFOOQ_15015</name>
</gene>
<dbReference type="Gene3D" id="1.20.1250.20">
    <property type="entry name" value="MFS general substrate transporter like domains"/>
    <property type="match status" value="1"/>
</dbReference>
<dbReference type="Pfam" id="PF07690">
    <property type="entry name" value="MFS_1"/>
    <property type="match status" value="2"/>
</dbReference>
<feature type="transmembrane region" description="Helical" evidence="8">
    <location>
        <begin position="91"/>
        <end position="113"/>
    </location>
</feature>
<evidence type="ECO:0000256" key="3">
    <source>
        <dbReference type="ARBA" id="ARBA00007520"/>
    </source>
</evidence>
<feature type="transmembrane region" description="Helical" evidence="8">
    <location>
        <begin position="125"/>
        <end position="146"/>
    </location>
</feature>
<dbReference type="PRINTS" id="PR01035">
    <property type="entry name" value="TCRTETA"/>
</dbReference>
<dbReference type="InterPro" id="IPR020846">
    <property type="entry name" value="MFS_dom"/>
</dbReference>
<dbReference type="SUPFAM" id="SSF103473">
    <property type="entry name" value="MFS general substrate transporter"/>
    <property type="match status" value="1"/>
</dbReference>
<evidence type="ECO:0000256" key="2">
    <source>
        <dbReference type="ARBA" id="ARBA00004141"/>
    </source>
</evidence>
<feature type="transmembrane region" description="Helical" evidence="8">
    <location>
        <begin position="67"/>
        <end position="85"/>
    </location>
</feature>
<evidence type="ECO:0000256" key="7">
    <source>
        <dbReference type="ARBA" id="ARBA00023136"/>
    </source>
</evidence>
<feature type="domain" description="Major facilitator superfamily (MFS) profile" evidence="9">
    <location>
        <begin position="1"/>
        <end position="387"/>
    </location>
</feature>
<dbReference type="CDD" id="cd17330">
    <property type="entry name" value="MFS_SLC46_TetA_like"/>
    <property type="match status" value="1"/>
</dbReference>
<dbReference type="Proteomes" id="UP001595711">
    <property type="component" value="Unassembled WGS sequence"/>
</dbReference>
<evidence type="ECO:0000256" key="6">
    <source>
        <dbReference type="ARBA" id="ARBA00022989"/>
    </source>
</evidence>
<dbReference type="PROSITE" id="PS50850">
    <property type="entry name" value="MFS"/>
    <property type="match status" value="1"/>
</dbReference>
<feature type="transmembrane region" description="Helical" evidence="8">
    <location>
        <begin position="275"/>
        <end position="295"/>
    </location>
</feature>
<dbReference type="PANTHER" id="PTHR23504">
    <property type="entry name" value="MAJOR FACILITATOR SUPERFAMILY DOMAIN-CONTAINING PROTEIN 10"/>
    <property type="match status" value="1"/>
</dbReference>
<feature type="transmembrane region" description="Helical" evidence="8">
    <location>
        <begin position="365"/>
        <end position="383"/>
    </location>
</feature>
<keyword evidence="5 8" id="KW-0812">Transmembrane</keyword>
<dbReference type="RefSeq" id="WP_379728104.1">
    <property type="nucleotide sequence ID" value="NZ_JBHRYJ010000003.1"/>
</dbReference>
<evidence type="ECO:0000256" key="8">
    <source>
        <dbReference type="SAM" id="Phobius"/>
    </source>
</evidence>
<feature type="transmembrane region" description="Helical" evidence="8">
    <location>
        <begin position="198"/>
        <end position="222"/>
    </location>
</feature>
<keyword evidence="6 8" id="KW-1133">Transmembrane helix</keyword>